<dbReference type="Proteomes" id="UP001188597">
    <property type="component" value="Unassembled WGS sequence"/>
</dbReference>
<keyword evidence="2" id="KW-1185">Reference proteome</keyword>
<sequence>MMEEPRSSTFDACVRACVCECECSGAKRLGLGQHKLLSWGTGLVLGILQSQLNVSSDAEIQGHQSQVVRGANRKLLPLLDCDGLCKTSNSRQTIQEKLSDVTRKLTAAKRLAEYYNCLEDVMQLTEVKIICIVQMC</sequence>
<evidence type="ECO:0000313" key="1">
    <source>
        <dbReference type="EMBL" id="KAK3038656.1"/>
    </source>
</evidence>
<reference evidence="1" key="1">
    <citation type="submission" date="2022-12" db="EMBL/GenBank/DDBJ databases">
        <title>Draft genome assemblies for two species of Escallonia (Escalloniales).</title>
        <authorList>
            <person name="Chanderbali A."/>
            <person name="Dervinis C."/>
            <person name="Anghel I."/>
            <person name="Soltis D."/>
            <person name="Soltis P."/>
            <person name="Zapata F."/>
        </authorList>
    </citation>
    <scope>NUCLEOTIDE SEQUENCE</scope>
    <source>
        <strain evidence="1">UCBG64.0493</strain>
        <tissue evidence="1">Leaf</tissue>
    </source>
</reference>
<dbReference type="EMBL" id="JAVXUP010000092">
    <property type="protein sequence ID" value="KAK3038656.1"/>
    <property type="molecule type" value="Genomic_DNA"/>
</dbReference>
<protein>
    <submittedName>
        <fullName evidence="1">Uncharacterized protein</fullName>
    </submittedName>
</protein>
<proteinExistence type="predicted"/>
<accession>A0AA89BP09</accession>
<name>A0AA89BP09_9ASTE</name>
<comment type="caution">
    <text evidence="1">The sequence shown here is derived from an EMBL/GenBank/DDBJ whole genome shotgun (WGS) entry which is preliminary data.</text>
</comment>
<evidence type="ECO:0000313" key="2">
    <source>
        <dbReference type="Proteomes" id="UP001188597"/>
    </source>
</evidence>
<dbReference type="AlphaFoldDB" id="A0AA89BP09"/>
<gene>
    <name evidence="1" type="ORF">RJ639_027319</name>
</gene>
<organism evidence="1 2">
    <name type="scientific">Escallonia herrerae</name>
    <dbReference type="NCBI Taxonomy" id="1293975"/>
    <lineage>
        <taxon>Eukaryota</taxon>
        <taxon>Viridiplantae</taxon>
        <taxon>Streptophyta</taxon>
        <taxon>Embryophyta</taxon>
        <taxon>Tracheophyta</taxon>
        <taxon>Spermatophyta</taxon>
        <taxon>Magnoliopsida</taxon>
        <taxon>eudicotyledons</taxon>
        <taxon>Gunneridae</taxon>
        <taxon>Pentapetalae</taxon>
        <taxon>asterids</taxon>
        <taxon>campanulids</taxon>
        <taxon>Escalloniales</taxon>
        <taxon>Escalloniaceae</taxon>
        <taxon>Escallonia</taxon>
    </lineage>
</organism>